<name>A0AA40ZUL6_9BACT</name>
<proteinExistence type="predicted"/>
<evidence type="ECO:0000313" key="1">
    <source>
        <dbReference type="EMBL" id="MBM6858251.1"/>
    </source>
</evidence>
<keyword evidence="2" id="KW-1185">Reference proteome</keyword>
<reference evidence="1 2" key="1">
    <citation type="journal article" date="2021" name="Sci. Rep.">
        <title>The distribution of antibiotic resistance genes in chicken gut microbiota commensals.</title>
        <authorList>
            <person name="Juricova H."/>
            <person name="Matiasovicova J."/>
            <person name="Kubasova T."/>
            <person name="Cejkova D."/>
            <person name="Rychlik I."/>
        </authorList>
    </citation>
    <scope>NUCLEOTIDE SEQUENCE [LARGE SCALE GENOMIC DNA]</scope>
    <source>
        <strain evidence="1 2">An421</strain>
    </source>
</reference>
<accession>A0AA40ZUL6</accession>
<evidence type="ECO:0000313" key="2">
    <source>
        <dbReference type="Proteomes" id="UP000698924"/>
    </source>
</evidence>
<dbReference type="RefSeq" id="WP_204972583.1">
    <property type="nucleotide sequence ID" value="NZ_JAAZTS010000021.1"/>
</dbReference>
<organism evidence="1 2">
    <name type="scientific">Caecibacteroides pullorum</name>
    <dbReference type="NCBI Taxonomy" id="2725562"/>
    <lineage>
        <taxon>Bacteria</taxon>
        <taxon>Pseudomonadati</taxon>
        <taxon>Bacteroidota</taxon>
        <taxon>Bacteroidia</taxon>
        <taxon>Bacteroidales</taxon>
        <taxon>Bacteroidaceae</taxon>
        <taxon>Caecibacteroides</taxon>
    </lineage>
</organism>
<dbReference type="AlphaFoldDB" id="A0AA40ZUL6"/>
<dbReference type="EMBL" id="JACJMO010000021">
    <property type="protein sequence ID" value="MBM6858251.1"/>
    <property type="molecule type" value="Genomic_DNA"/>
</dbReference>
<comment type="caution">
    <text evidence="1">The sequence shown here is derived from an EMBL/GenBank/DDBJ whole genome shotgun (WGS) entry which is preliminary data.</text>
</comment>
<dbReference type="Proteomes" id="UP000698924">
    <property type="component" value="Unassembled WGS sequence"/>
</dbReference>
<gene>
    <name evidence="1" type="ORF">H6D15_11685</name>
</gene>
<sequence>MEQNVNFKTVKANINGGVENIILGYSIYNMERPKDKLGLISLLDKEKVLDVIFHLANADIFWKEGIELKDANGNMIPEGTPNVYVPCDTADTYWRFEVDEILEHVEVHKFVSLQEYGQAIGNTTLYSRKPNNVESLGFAAIASKNQTYNSIYNFAKRHGIPMNTAMSFFDIKLKQTQTMQLVMGLNVKDIPELKRTEEEAEVLIEAVEQVFGKQEKGKRYAVNSINTVIRKFDLQTVLCALSKIPAALVTAYKISECHEKESCLVAELVLFISEMQDKKAA</sequence>
<protein>
    <submittedName>
        <fullName evidence="1">Uncharacterized protein</fullName>
    </submittedName>
</protein>